<proteinExistence type="predicted"/>
<organism evidence="2 3">
    <name type="scientific">Etheostoma spectabile</name>
    <name type="common">orangethroat darter</name>
    <dbReference type="NCBI Taxonomy" id="54343"/>
    <lineage>
        <taxon>Eukaryota</taxon>
        <taxon>Metazoa</taxon>
        <taxon>Chordata</taxon>
        <taxon>Craniata</taxon>
        <taxon>Vertebrata</taxon>
        <taxon>Euteleostomi</taxon>
        <taxon>Actinopterygii</taxon>
        <taxon>Neopterygii</taxon>
        <taxon>Teleostei</taxon>
        <taxon>Neoteleostei</taxon>
        <taxon>Acanthomorphata</taxon>
        <taxon>Eupercaria</taxon>
        <taxon>Perciformes</taxon>
        <taxon>Percoidei</taxon>
        <taxon>Percidae</taxon>
        <taxon>Etheostomatinae</taxon>
        <taxon>Etheostoma</taxon>
    </lineage>
</organism>
<comment type="caution">
    <text evidence="2">The sequence shown here is derived from an EMBL/GenBank/DDBJ whole genome shotgun (WGS) entry which is preliminary data.</text>
</comment>
<accession>A0A5J5C7J3</accession>
<evidence type="ECO:0000313" key="2">
    <source>
        <dbReference type="EMBL" id="KAA8577794.1"/>
    </source>
</evidence>
<dbReference type="EMBL" id="VOFY01001927">
    <property type="protein sequence ID" value="KAA8577794.1"/>
    <property type="molecule type" value="Genomic_DNA"/>
</dbReference>
<dbReference type="Proteomes" id="UP000327493">
    <property type="component" value="Unassembled WGS sequence"/>
</dbReference>
<reference evidence="2 3" key="1">
    <citation type="submission" date="2019-08" db="EMBL/GenBank/DDBJ databases">
        <title>A chromosome-level genome assembly, high-density linkage maps, and genome scans reveal the genomic architecture of hybrid incompatibilities underlying speciation via character displacement in darters (Percidae: Etheostominae).</title>
        <authorList>
            <person name="Moran R.L."/>
            <person name="Catchen J.M."/>
            <person name="Fuller R.C."/>
        </authorList>
    </citation>
    <scope>NUCLEOTIDE SEQUENCE [LARGE SCALE GENOMIC DNA]</scope>
    <source>
        <strain evidence="2">EspeVRDwgs_2016</strain>
        <tissue evidence="2">Muscle</tissue>
    </source>
</reference>
<feature type="compositionally biased region" description="Gly residues" evidence="1">
    <location>
        <begin position="94"/>
        <end position="108"/>
    </location>
</feature>
<evidence type="ECO:0000313" key="3">
    <source>
        <dbReference type="Proteomes" id="UP000327493"/>
    </source>
</evidence>
<protein>
    <submittedName>
        <fullName evidence="2">Uncharacterized protein</fullName>
    </submittedName>
</protein>
<keyword evidence="3" id="KW-1185">Reference proteome</keyword>
<feature type="region of interest" description="Disordered" evidence="1">
    <location>
        <begin position="81"/>
        <end position="108"/>
    </location>
</feature>
<dbReference type="AlphaFoldDB" id="A0A5J5C7J3"/>
<sequence>MQRNWAYLHGMHQWQEVQSLWRNKPPLQRLPKVICQQIKTAARRTETEQMADKVNCLESCLGWKIQSPAKSCDWRRRIRGGGRRGGACNCPTSGGQGGSGGNAGRRRS</sequence>
<name>A0A5J5C7J3_9PERO</name>
<gene>
    <name evidence="2" type="ORF">FQN60_016010</name>
</gene>
<evidence type="ECO:0000256" key="1">
    <source>
        <dbReference type="SAM" id="MobiDB-lite"/>
    </source>
</evidence>